<feature type="compositionally biased region" description="Low complexity" evidence="1">
    <location>
        <begin position="76"/>
        <end position="85"/>
    </location>
</feature>
<dbReference type="InterPro" id="IPR016187">
    <property type="entry name" value="CTDL_fold"/>
</dbReference>
<sequence>MFAQNTVAVLNLTSLILFVVVLLSTVTSLSESVSSTSGGGTCCSSFNDNFNGFGEGISEVHHGGFNRVVGEIHDASSGFSGPGSSDDNHHPPDDEHHPGGGGGGGGAGANSWTPMGERRPPAAISPRLKERFVIFNNKNVTFFQAWRLCQTVGLRLASITSAEDNNELQVVIQKTRSNGLGPWWIAGTDLGEWRKWIWITTNTPVGYRTGYINFWPGEPNNGAGNERCINLGAHGGTAWDDFNCDWEFRLVQALCQ</sequence>
<dbReference type="PANTHER" id="PTHR22802:SF456">
    <property type="entry name" value="FI01427P"/>
    <property type="match status" value="1"/>
</dbReference>
<dbReference type="SUPFAM" id="SSF56436">
    <property type="entry name" value="C-type lectin-like"/>
    <property type="match status" value="1"/>
</dbReference>
<dbReference type="InterPro" id="IPR016186">
    <property type="entry name" value="C-type_lectin-like/link_sf"/>
</dbReference>
<feature type="domain" description="C-type lectin" evidence="3">
    <location>
        <begin position="128"/>
        <end position="251"/>
    </location>
</feature>
<dbReference type="PANTHER" id="PTHR22802">
    <property type="entry name" value="C-TYPE LECTIN SUPERFAMILY MEMBER"/>
    <property type="match status" value="1"/>
</dbReference>
<name>A0ABD1D3Q2_CULPP</name>
<feature type="compositionally biased region" description="Gly residues" evidence="1">
    <location>
        <begin position="99"/>
        <end position="108"/>
    </location>
</feature>
<keyword evidence="5" id="KW-1185">Reference proteome</keyword>
<dbReference type="Gene3D" id="3.10.100.10">
    <property type="entry name" value="Mannose-Binding Protein A, subunit A"/>
    <property type="match status" value="1"/>
</dbReference>
<feature type="compositionally biased region" description="Basic and acidic residues" evidence="1">
    <location>
        <begin position="86"/>
        <end position="98"/>
    </location>
</feature>
<dbReference type="SMART" id="SM00034">
    <property type="entry name" value="CLECT"/>
    <property type="match status" value="1"/>
</dbReference>
<proteinExistence type="predicted"/>
<evidence type="ECO:0000313" key="5">
    <source>
        <dbReference type="Proteomes" id="UP001562425"/>
    </source>
</evidence>
<feature type="region of interest" description="Disordered" evidence="1">
    <location>
        <begin position="76"/>
        <end position="123"/>
    </location>
</feature>
<gene>
    <name evidence="4" type="ORF">pipiens_003099</name>
</gene>
<dbReference type="Proteomes" id="UP001562425">
    <property type="component" value="Unassembled WGS sequence"/>
</dbReference>
<evidence type="ECO:0000313" key="4">
    <source>
        <dbReference type="EMBL" id="KAL1392942.1"/>
    </source>
</evidence>
<protein>
    <recommendedName>
        <fullName evidence="3">C-type lectin domain-containing protein</fullName>
    </recommendedName>
</protein>
<dbReference type="CDD" id="cd00037">
    <property type="entry name" value="CLECT"/>
    <property type="match status" value="1"/>
</dbReference>
<comment type="caution">
    <text evidence="4">The sequence shown here is derived from an EMBL/GenBank/DDBJ whole genome shotgun (WGS) entry which is preliminary data.</text>
</comment>
<dbReference type="AlphaFoldDB" id="A0ABD1D3Q2"/>
<evidence type="ECO:0000256" key="2">
    <source>
        <dbReference type="SAM" id="SignalP"/>
    </source>
</evidence>
<accession>A0ABD1D3Q2</accession>
<dbReference type="PROSITE" id="PS50041">
    <property type="entry name" value="C_TYPE_LECTIN_2"/>
    <property type="match status" value="1"/>
</dbReference>
<dbReference type="EMBL" id="JBEHCU010007703">
    <property type="protein sequence ID" value="KAL1392942.1"/>
    <property type="molecule type" value="Genomic_DNA"/>
</dbReference>
<reference evidence="4 5" key="1">
    <citation type="submission" date="2024-05" db="EMBL/GenBank/DDBJ databases">
        <title>Culex pipiens pipiens assembly and annotation.</title>
        <authorList>
            <person name="Alout H."/>
            <person name="Durand T."/>
        </authorList>
    </citation>
    <scope>NUCLEOTIDE SEQUENCE [LARGE SCALE GENOMIC DNA]</scope>
    <source>
        <strain evidence="4">HA-2024</strain>
        <tissue evidence="4">Whole body</tissue>
    </source>
</reference>
<organism evidence="4 5">
    <name type="scientific">Culex pipiens pipiens</name>
    <name type="common">Northern house mosquito</name>
    <dbReference type="NCBI Taxonomy" id="38569"/>
    <lineage>
        <taxon>Eukaryota</taxon>
        <taxon>Metazoa</taxon>
        <taxon>Ecdysozoa</taxon>
        <taxon>Arthropoda</taxon>
        <taxon>Hexapoda</taxon>
        <taxon>Insecta</taxon>
        <taxon>Pterygota</taxon>
        <taxon>Neoptera</taxon>
        <taxon>Endopterygota</taxon>
        <taxon>Diptera</taxon>
        <taxon>Nematocera</taxon>
        <taxon>Culicoidea</taxon>
        <taxon>Culicidae</taxon>
        <taxon>Culicinae</taxon>
        <taxon>Culicini</taxon>
        <taxon>Culex</taxon>
        <taxon>Culex</taxon>
    </lineage>
</organism>
<dbReference type="InterPro" id="IPR001304">
    <property type="entry name" value="C-type_lectin-like"/>
</dbReference>
<dbReference type="InterPro" id="IPR051004">
    <property type="entry name" value="DC-SIGN_domain-containing"/>
</dbReference>
<feature type="chain" id="PRO_5044853283" description="C-type lectin domain-containing protein" evidence="2">
    <location>
        <begin position="31"/>
        <end position="256"/>
    </location>
</feature>
<evidence type="ECO:0000259" key="3">
    <source>
        <dbReference type="PROSITE" id="PS50041"/>
    </source>
</evidence>
<feature type="signal peptide" evidence="2">
    <location>
        <begin position="1"/>
        <end position="30"/>
    </location>
</feature>
<evidence type="ECO:0000256" key="1">
    <source>
        <dbReference type="SAM" id="MobiDB-lite"/>
    </source>
</evidence>
<keyword evidence="2" id="KW-0732">Signal</keyword>
<dbReference type="Pfam" id="PF00059">
    <property type="entry name" value="Lectin_C"/>
    <property type="match status" value="1"/>
</dbReference>